<comment type="caution">
    <text evidence="1">The sequence shown here is derived from an EMBL/GenBank/DDBJ whole genome shotgun (WGS) entry which is preliminary data.</text>
</comment>
<proteinExistence type="predicted"/>
<protein>
    <submittedName>
        <fullName evidence="1">Uncharacterized protein</fullName>
    </submittedName>
</protein>
<sequence>MRFACLEVNPLPNIDFGKVAQGLTSDSKRKRLVGLEAIHQVVDGPFNELTLIAQVFGLVTFEECERSGPDGAAIVHV</sequence>
<reference evidence="1 2" key="1">
    <citation type="submission" date="2016-08" db="EMBL/GenBank/DDBJ databases">
        <title>Draft genome sequence of Pseudomonas costantinii LMG 22119, type strain isolated from cultivated mushroom (Agaricus bisporus) sporophores.</title>
        <authorList>
            <person name="Tambong J.T."/>
        </authorList>
    </citation>
    <scope>NUCLEOTIDE SEQUENCE [LARGE SCALE GENOMIC DNA]</scope>
    <source>
        <strain evidence="1 2">LMG 22119</strain>
    </source>
</reference>
<dbReference type="Proteomes" id="UP000181661">
    <property type="component" value="Unassembled WGS sequence"/>
</dbReference>
<dbReference type="AlphaFoldDB" id="A0A1S2V789"/>
<dbReference type="EMBL" id="MDDR01000007">
    <property type="protein sequence ID" value="OIN54300.1"/>
    <property type="molecule type" value="Genomic_DNA"/>
</dbReference>
<evidence type="ECO:0000313" key="1">
    <source>
        <dbReference type="EMBL" id="OIN54300.1"/>
    </source>
</evidence>
<evidence type="ECO:0000313" key="2">
    <source>
        <dbReference type="Proteomes" id="UP000181661"/>
    </source>
</evidence>
<dbReference type="RefSeq" id="WP_071483126.1">
    <property type="nucleotide sequence ID" value="NZ_FNTS01000002.1"/>
</dbReference>
<accession>A0A1S2V789</accession>
<organism evidence="1 2">
    <name type="scientific">Pseudomonas costantinii</name>
    <dbReference type="NCBI Taxonomy" id="168469"/>
    <lineage>
        <taxon>Bacteria</taxon>
        <taxon>Pseudomonadati</taxon>
        <taxon>Pseudomonadota</taxon>
        <taxon>Gammaproteobacteria</taxon>
        <taxon>Pseudomonadales</taxon>
        <taxon>Pseudomonadaceae</taxon>
        <taxon>Pseudomonas</taxon>
    </lineage>
</organism>
<name>A0A1S2V789_9PSED</name>
<gene>
    <name evidence="1" type="ORF">BFL40_06245</name>
</gene>